<feature type="compositionally biased region" description="Basic and acidic residues" evidence="3">
    <location>
        <begin position="261"/>
        <end position="270"/>
    </location>
</feature>
<keyword evidence="2" id="KW-1184">Jasmonic acid signaling pathway</keyword>
<feature type="region of interest" description="Disordered" evidence="3">
    <location>
        <begin position="258"/>
        <end position="321"/>
    </location>
</feature>
<dbReference type="Proteomes" id="UP001345219">
    <property type="component" value="Chromosome 10"/>
</dbReference>
<feature type="compositionally biased region" description="Polar residues" evidence="3">
    <location>
        <begin position="277"/>
        <end position="287"/>
    </location>
</feature>
<dbReference type="GO" id="GO:0031347">
    <property type="term" value="P:regulation of defense response"/>
    <property type="evidence" value="ECO:0007669"/>
    <property type="project" value="UniProtKB-UniRule"/>
</dbReference>
<gene>
    <name evidence="5" type="ORF">SAY87_011833</name>
</gene>
<feature type="compositionally biased region" description="Low complexity" evidence="3">
    <location>
        <begin position="69"/>
        <end position="79"/>
    </location>
</feature>
<dbReference type="InterPro" id="IPR040390">
    <property type="entry name" value="TIFY/JAZ"/>
</dbReference>
<organism evidence="5 6">
    <name type="scientific">Trapa incisa</name>
    <dbReference type="NCBI Taxonomy" id="236973"/>
    <lineage>
        <taxon>Eukaryota</taxon>
        <taxon>Viridiplantae</taxon>
        <taxon>Streptophyta</taxon>
        <taxon>Embryophyta</taxon>
        <taxon>Tracheophyta</taxon>
        <taxon>Spermatophyta</taxon>
        <taxon>Magnoliopsida</taxon>
        <taxon>eudicotyledons</taxon>
        <taxon>Gunneridae</taxon>
        <taxon>Pentapetalae</taxon>
        <taxon>rosids</taxon>
        <taxon>malvids</taxon>
        <taxon>Myrtales</taxon>
        <taxon>Lythraceae</taxon>
        <taxon>Trapa</taxon>
    </lineage>
</organism>
<dbReference type="Pfam" id="PF06200">
    <property type="entry name" value="tify"/>
    <property type="match status" value="1"/>
</dbReference>
<evidence type="ECO:0000256" key="3">
    <source>
        <dbReference type="SAM" id="MobiDB-lite"/>
    </source>
</evidence>
<evidence type="ECO:0000256" key="1">
    <source>
        <dbReference type="ARBA" id="ARBA00008614"/>
    </source>
</evidence>
<comment type="function">
    <text evidence="2">Repressor of jasmonate responses.</text>
</comment>
<comment type="similarity">
    <text evidence="1 2">Belongs to the TIFY/JAZ family.</text>
</comment>
<evidence type="ECO:0000313" key="6">
    <source>
        <dbReference type="Proteomes" id="UP001345219"/>
    </source>
</evidence>
<dbReference type="PROSITE" id="PS51320">
    <property type="entry name" value="TIFY"/>
    <property type="match status" value="1"/>
</dbReference>
<dbReference type="InterPro" id="IPR010399">
    <property type="entry name" value="Tify_dom"/>
</dbReference>
<feature type="compositionally biased region" description="Polar residues" evidence="3">
    <location>
        <begin position="303"/>
        <end position="316"/>
    </location>
</feature>
<dbReference type="GO" id="GO:0005634">
    <property type="term" value="C:nucleus"/>
    <property type="evidence" value="ECO:0007669"/>
    <property type="project" value="UniProtKB-SubCell"/>
</dbReference>
<name>A0AAN7JBQ6_9MYRT</name>
<keyword evidence="2" id="KW-0539">Nucleus</keyword>
<evidence type="ECO:0000256" key="2">
    <source>
        <dbReference type="RuleBase" id="RU369065"/>
    </source>
</evidence>
<comment type="domain">
    <text evidence="2">The jas domain is required for interaction with COI1.</text>
</comment>
<dbReference type="SMART" id="SM00979">
    <property type="entry name" value="TIFY"/>
    <property type="match status" value="1"/>
</dbReference>
<evidence type="ECO:0000259" key="4">
    <source>
        <dbReference type="PROSITE" id="PS51320"/>
    </source>
</evidence>
<accession>A0AAN7JBQ6</accession>
<feature type="region of interest" description="Disordered" evidence="3">
    <location>
        <begin position="65"/>
        <end position="98"/>
    </location>
</feature>
<comment type="caution">
    <text evidence="5">The sequence shown here is derived from an EMBL/GenBank/DDBJ whole genome shotgun (WGS) entry which is preliminary data.</text>
</comment>
<dbReference type="GO" id="GO:2000022">
    <property type="term" value="P:regulation of jasmonic acid mediated signaling pathway"/>
    <property type="evidence" value="ECO:0007669"/>
    <property type="project" value="UniProtKB-UniRule"/>
</dbReference>
<comment type="subcellular location">
    <subcellularLocation>
        <location evidence="2">Nucleus</location>
    </subcellularLocation>
</comment>
<sequence>MDERQYQTKPNNAAYASLSPHHQGKTAMFHDFFEIKTVTGTSGGGGICVPDPTLASHAAIVKNDDARPSGASTAVSAGASSGGGRGGPISTTSDLGTERQVSTHFEGVPFYGPRSDMSGPKVDNRLVRSKRSNSNSDSAFMGSARDGVAQGGPESQENLHLMKMLRNGVGGERPRRYGNDDALISAYPLRQASTSFALHPGVNSPNDPGGFKWDRSIPTSLGPNLQFLSRGAQFSSPLAHHMQLNRLREIHASAPMISHSAADEGSRTGMKEPGIFSSINAAGTGSEKSLPVRPQSGEKARPSTLNTDPESSNPSSLHGMASGSRQMTIFYGGQAHVFDDVHPNKADTIMALAGSNGGSWSTTFSPKPSSRLISEGNFIIGENGTVSAASLARDLRGKFLAIGNSAHGSEFADRISNPIVNIHGGTTVKDMRNTSLPTDEKGNV</sequence>
<feature type="region of interest" description="Disordered" evidence="3">
    <location>
        <begin position="129"/>
        <end position="154"/>
    </location>
</feature>
<dbReference type="AlphaFoldDB" id="A0AAN7JBQ6"/>
<feature type="domain" description="Tify" evidence="4">
    <location>
        <begin position="320"/>
        <end position="355"/>
    </location>
</feature>
<dbReference type="PANTHER" id="PTHR33077:SF8">
    <property type="entry name" value="PROTEIN TIFY 8"/>
    <property type="match status" value="1"/>
</dbReference>
<proteinExistence type="inferred from homology"/>
<reference evidence="5 6" key="1">
    <citation type="journal article" date="2023" name="Hortic Res">
        <title>Pangenome of water caltrop reveals structural variations and asymmetric subgenome divergence after allopolyploidization.</title>
        <authorList>
            <person name="Zhang X."/>
            <person name="Chen Y."/>
            <person name="Wang L."/>
            <person name="Yuan Y."/>
            <person name="Fang M."/>
            <person name="Shi L."/>
            <person name="Lu R."/>
            <person name="Comes H.P."/>
            <person name="Ma Y."/>
            <person name="Chen Y."/>
            <person name="Huang G."/>
            <person name="Zhou Y."/>
            <person name="Zheng Z."/>
            <person name="Qiu Y."/>
        </authorList>
    </citation>
    <scope>NUCLEOTIDE SEQUENCE [LARGE SCALE GENOMIC DNA]</scope>
    <source>
        <tissue evidence="5">Roots</tissue>
    </source>
</reference>
<protein>
    <recommendedName>
        <fullName evidence="2">Protein TIFY</fullName>
    </recommendedName>
    <alternativeName>
        <fullName evidence="2">Jasmonate ZIM domain-containing protein</fullName>
    </alternativeName>
</protein>
<evidence type="ECO:0000313" key="5">
    <source>
        <dbReference type="EMBL" id="KAK4745521.1"/>
    </source>
</evidence>
<dbReference type="GO" id="GO:0009611">
    <property type="term" value="P:response to wounding"/>
    <property type="evidence" value="ECO:0007669"/>
    <property type="project" value="UniProtKB-UniRule"/>
</dbReference>
<keyword evidence="6" id="KW-1185">Reference proteome</keyword>
<dbReference type="EMBL" id="JAXIOK010000021">
    <property type="protein sequence ID" value="KAK4745521.1"/>
    <property type="molecule type" value="Genomic_DNA"/>
</dbReference>
<dbReference type="PANTHER" id="PTHR33077">
    <property type="entry name" value="PROTEIN TIFY 4A-RELATED-RELATED"/>
    <property type="match status" value="1"/>
</dbReference>